<dbReference type="GO" id="GO:0015074">
    <property type="term" value="P:DNA integration"/>
    <property type="evidence" value="ECO:0007669"/>
    <property type="project" value="InterPro"/>
</dbReference>
<evidence type="ECO:0000313" key="4">
    <source>
        <dbReference type="Proteomes" id="UP000001554"/>
    </source>
</evidence>
<sequence length="621" mass="69098">MSDRSSRSRDKRKSQRSHKSDKHKSRSRQVQQEDKKRERVKKITPREFRASTAPPAPPRGAKSNMPAHVRDPAAVPPVTSLAEFKRRMAALPAAQGSSTLHGSEFSLRDSERELSSGHVHEHEENFPENMAEFRAMLGVNTLQEDQNSLRAAFGLMTEEFRGVKEILGSIAASVGSKRPSVPPSEAESVRSKRARTGDSGEESDFSSVSVESFVPLQREPPDPDKVWTARPSVVSYTEQYFGLEKREFADIKHWQGKFLLPTNAPKNLTVPKLDSATMKLLPAVDPIRGKHCINADKPLFTFRESEISDGVTRVLLASWRPRTSGLYSSSWRRWSRWCGGKSLDPISAPLNKVLDFLYRLFDKGLQYRTINVYRSAISSTHLNVEGRPIGAHPLVSRFMKGVFELRPPVPKHVFIWDVSVVLKFLRKWAPAKCLSLKQLTLKVAMLVALVSAGRSQSLALLDTCHMSSSKDGLSFEVYKLTKTSRPDKPSHSMFVAKFEQKEVCPVVYLKAYLARTASFRSDSDSRVSRALVKPHKAVCSATIARWLKSVLSEASSVTKGFTGHSVRSAATSAAHQSGVSVKDIMQAANWSSSSTFEKFYNKPSNLSHFGHSVLASASKSC</sequence>
<feature type="compositionally biased region" description="Low complexity" evidence="3">
    <location>
        <begin position="205"/>
        <end position="214"/>
    </location>
</feature>
<proteinExistence type="predicted"/>
<accession>A0A9J7N5M7</accession>
<protein>
    <submittedName>
        <fullName evidence="5">Uncharacterized protein LOC118425830</fullName>
    </submittedName>
</protein>
<feature type="region of interest" description="Disordered" evidence="3">
    <location>
        <begin position="92"/>
        <end position="123"/>
    </location>
</feature>
<dbReference type="InterPro" id="IPR010998">
    <property type="entry name" value="Integrase_recombinase_N"/>
</dbReference>
<keyword evidence="4" id="KW-1185">Reference proteome</keyword>
<dbReference type="SUPFAM" id="SSF56349">
    <property type="entry name" value="DNA breaking-rejoining enzymes"/>
    <property type="match status" value="1"/>
</dbReference>
<evidence type="ECO:0000256" key="2">
    <source>
        <dbReference type="ARBA" id="ARBA00023172"/>
    </source>
</evidence>
<feature type="compositionally biased region" description="Basic residues" evidence="3">
    <location>
        <begin position="9"/>
        <end position="27"/>
    </location>
</feature>
<evidence type="ECO:0000256" key="1">
    <source>
        <dbReference type="ARBA" id="ARBA00023125"/>
    </source>
</evidence>
<name>A0A9J7N5M7_BRAFL</name>
<dbReference type="InterPro" id="IPR013762">
    <property type="entry name" value="Integrase-like_cat_sf"/>
</dbReference>
<dbReference type="GO" id="GO:0003677">
    <property type="term" value="F:DNA binding"/>
    <property type="evidence" value="ECO:0007669"/>
    <property type="project" value="UniProtKB-KW"/>
</dbReference>
<dbReference type="RefSeq" id="XP_035690830.1">
    <property type="nucleotide sequence ID" value="XM_035834937.1"/>
</dbReference>
<evidence type="ECO:0000256" key="3">
    <source>
        <dbReference type="SAM" id="MobiDB-lite"/>
    </source>
</evidence>
<dbReference type="GeneID" id="118425830"/>
<feature type="region of interest" description="Disordered" evidence="3">
    <location>
        <begin position="1"/>
        <end position="73"/>
    </location>
</feature>
<dbReference type="OrthoDB" id="10064229at2759"/>
<keyword evidence="2" id="KW-0233">DNA recombination</keyword>
<gene>
    <name evidence="5" type="primary">LOC118425830</name>
</gene>
<dbReference type="Proteomes" id="UP000001554">
    <property type="component" value="Chromosome 11"/>
</dbReference>
<dbReference type="AlphaFoldDB" id="A0A9J7N5M7"/>
<dbReference type="SUPFAM" id="SSF47823">
    <property type="entry name" value="lambda integrase-like, N-terminal domain"/>
    <property type="match status" value="1"/>
</dbReference>
<reference evidence="5" key="2">
    <citation type="submission" date="2025-08" db="UniProtKB">
        <authorList>
            <consortium name="RefSeq"/>
        </authorList>
    </citation>
    <scope>IDENTIFICATION</scope>
    <source>
        <strain evidence="5">S238N-H82</strain>
        <tissue evidence="5">Testes</tissue>
    </source>
</reference>
<dbReference type="PANTHER" id="PTHR35617:SF3">
    <property type="entry name" value="CORE-BINDING (CB) DOMAIN-CONTAINING PROTEIN"/>
    <property type="match status" value="1"/>
</dbReference>
<evidence type="ECO:0000313" key="5">
    <source>
        <dbReference type="RefSeq" id="XP_035690830.1"/>
    </source>
</evidence>
<dbReference type="InterPro" id="IPR011010">
    <property type="entry name" value="DNA_brk_join_enz"/>
</dbReference>
<feature type="compositionally biased region" description="Basic and acidic residues" evidence="3">
    <location>
        <begin position="187"/>
        <end position="198"/>
    </location>
</feature>
<reference evidence="4" key="1">
    <citation type="journal article" date="2020" name="Nat. Ecol. Evol.">
        <title>Deeply conserved synteny resolves early events in vertebrate evolution.</title>
        <authorList>
            <person name="Simakov O."/>
            <person name="Marletaz F."/>
            <person name="Yue J.X."/>
            <person name="O'Connell B."/>
            <person name="Jenkins J."/>
            <person name="Brandt A."/>
            <person name="Calef R."/>
            <person name="Tung C.H."/>
            <person name="Huang T.K."/>
            <person name="Schmutz J."/>
            <person name="Satoh N."/>
            <person name="Yu J.K."/>
            <person name="Putnam N.H."/>
            <person name="Green R.E."/>
            <person name="Rokhsar D.S."/>
        </authorList>
    </citation>
    <scope>NUCLEOTIDE SEQUENCE [LARGE SCALE GENOMIC DNA]</scope>
    <source>
        <strain evidence="4">S238N-H82</strain>
    </source>
</reference>
<keyword evidence="1" id="KW-0238">DNA-binding</keyword>
<dbReference type="KEGG" id="bfo:118425830"/>
<dbReference type="Gene3D" id="1.10.443.10">
    <property type="entry name" value="Intergrase catalytic core"/>
    <property type="match status" value="1"/>
</dbReference>
<feature type="region of interest" description="Disordered" evidence="3">
    <location>
        <begin position="172"/>
        <end position="225"/>
    </location>
</feature>
<dbReference type="Gene3D" id="1.10.150.130">
    <property type="match status" value="1"/>
</dbReference>
<dbReference type="PANTHER" id="PTHR35617">
    <property type="entry name" value="PHAGE_INTEGRASE DOMAIN-CONTAINING PROTEIN"/>
    <property type="match status" value="1"/>
</dbReference>
<organism evidence="4 5">
    <name type="scientific">Branchiostoma floridae</name>
    <name type="common">Florida lancelet</name>
    <name type="synonym">Amphioxus</name>
    <dbReference type="NCBI Taxonomy" id="7739"/>
    <lineage>
        <taxon>Eukaryota</taxon>
        <taxon>Metazoa</taxon>
        <taxon>Chordata</taxon>
        <taxon>Cephalochordata</taxon>
        <taxon>Leptocardii</taxon>
        <taxon>Amphioxiformes</taxon>
        <taxon>Branchiostomatidae</taxon>
        <taxon>Branchiostoma</taxon>
    </lineage>
</organism>
<dbReference type="GO" id="GO:0006310">
    <property type="term" value="P:DNA recombination"/>
    <property type="evidence" value="ECO:0007669"/>
    <property type="project" value="UniProtKB-KW"/>
</dbReference>
<feature type="compositionally biased region" description="Basic and acidic residues" evidence="3">
    <location>
        <begin position="106"/>
        <end position="123"/>
    </location>
</feature>